<sequence>MKRILPALAILMAAVPSFANADDADVVLSRSKKLEDMEFQSKQLAYQASMADSYKKMSDAKFLVSADGKLVGVADMEILGKELRSHANNSSQSSDMPFNMSPPGMPNGAPFTLEQPPMGSGFAVQGAPMQQPPTLPPGSIVSQPKAKADPSKADGKKTMRLSEIRANSVLLITDSGLTEVKVGQKYNGMTLKSLTANSADFIGPKETRHLKFDWTNSNRYGED</sequence>
<keyword evidence="2" id="KW-0732">Signal</keyword>
<feature type="region of interest" description="Disordered" evidence="1">
    <location>
        <begin position="127"/>
        <end position="157"/>
    </location>
</feature>
<name>A0A161ZAM4_PSEFL</name>
<comment type="caution">
    <text evidence="3">The sequence shown here is derived from an EMBL/GenBank/DDBJ whole genome shotgun (WGS) entry which is preliminary data.</text>
</comment>
<evidence type="ECO:0000256" key="1">
    <source>
        <dbReference type="SAM" id="MobiDB-lite"/>
    </source>
</evidence>
<feature type="chain" id="PRO_5007830273" description="Type IV pilus biogenesis protein PilP" evidence="2">
    <location>
        <begin position="22"/>
        <end position="223"/>
    </location>
</feature>
<protein>
    <recommendedName>
        <fullName evidence="5">Type IV pilus biogenesis protein PilP</fullName>
    </recommendedName>
</protein>
<reference evidence="3 4" key="2">
    <citation type="journal article" date="2018" name="Nature">
        <title>Mutant phenotypes for thousands of bacterial genes of unknown function.</title>
        <authorList>
            <person name="Price M.N."/>
            <person name="Wetmore K.M."/>
            <person name="Waters R.J."/>
            <person name="Callaghan M."/>
            <person name="Ray J."/>
            <person name="Liu H."/>
            <person name="Kuehl J.V."/>
            <person name="Melnyk R.A."/>
            <person name="Lamson J.S."/>
            <person name="Suh Y."/>
            <person name="Carlson H.K."/>
            <person name="Esquivel Z."/>
            <person name="Sadeeshkumar H."/>
            <person name="Chakraborty R."/>
            <person name="Zane G.M."/>
            <person name="Rubin B.E."/>
            <person name="Wall J.D."/>
            <person name="Visel A."/>
            <person name="Bristow J."/>
            <person name="Blow M.J."/>
            <person name="Arkin A.P."/>
            <person name="Deutschbauer A.M."/>
        </authorList>
    </citation>
    <scope>NUCLEOTIDE SEQUENCE [LARGE SCALE GENOMIC DNA]</scope>
    <source>
        <strain evidence="3 4">FW300-N1B4</strain>
    </source>
</reference>
<dbReference type="OrthoDB" id="7008446at2"/>
<accession>A0A161ZAM4</accession>
<dbReference type="EMBL" id="LUKJ01000002">
    <property type="protein sequence ID" value="KZN20767.1"/>
    <property type="molecule type" value="Genomic_DNA"/>
</dbReference>
<reference evidence="4" key="1">
    <citation type="submission" date="2016-03" db="EMBL/GenBank/DDBJ databases">
        <authorList>
            <person name="Ray J."/>
            <person name="Price M."/>
            <person name="Deutschbauer A."/>
        </authorList>
    </citation>
    <scope>NUCLEOTIDE SEQUENCE [LARGE SCALE GENOMIC DNA]</scope>
    <source>
        <strain evidence="4">FW300-N1B4</strain>
    </source>
</reference>
<feature type="compositionally biased region" description="Basic and acidic residues" evidence="1">
    <location>
        <begin position="146"/>
        <end position="157"/>
    </location>
</feature>
<evidence type="ECO:0000313" key="3">
    <source>
        <dbReference type="EMBL" id="KZN20767.1"/>
    </source>
</evidence>
<proteinExistence type="predicted"/>
<gene>
    <name evidence="3" type="ORF">A1D17_04275</name>
</gene>
<dbReference type="Proteomes" id="UP000076489">
    <property type="component" value="Unassembled WGS sequence"/>
</dbReference>
<feature type="signal peptide" evidence="2">
    <location>
        <begin position="1"/>
        <end position="21"/>
    </location>
</feature>
<evidence type="ECO:0000313" key="4">
    <source>
        <dbReference type="Proteomes" id="UP000076489"/>
    </source>
</evidence>
<evidence type="ECO:0008006" key="5">
    <source>
        <dbReference type="Google" id="ProtNLM"/>
    </source>
</evidence>
<organism evidence="3 4">
    <name type="scientific">Pseudomonas fluorescens</name>
    <dbReference type="NCBI Taxonomy" id="294"/>
    <lineage>
        <taxon>Bacteria</taxon>
        <taxon>Pseudomonadati</taxon>
        <taxon>Pseudomonadota</taxon>
        <taxon>Gammaproteobacteria</taxon>
        <taxon>Pseudomonadales</taxon>
        <taxon>Pseudomonadaceae</taxon>
        <taxon>Pseudomonas</taxon>
    </lineage>
</organism>
<dbReference type="RefSeq" id="WP_063340811.1">
    <property type="nucleotide sequence ID" value="NZ_LUKJ01000002.1"/>
</dbReference>
<evidence type="ECO:0000256" key="2">
    <source>
        <dbReference type="SAM" id="SignalP"/>
    </source>
</evidence>
<dbReference type="AlphaFoldDB" id="A0A161ZAM4"/>